<dbReference type="RefSeq" id="WP_210683486.1">
    <property type="nucleotide sequence ID" value="NZ_JAGMWN010000012.1"/>
</dbReference>
<dbReference type="Gene3D" id="3.40.50.2000">
    <property type="entry name" value="Glycogen Phosphorylase B"/>
    <property type="match status" value="2"/>
</dbReference>
<dbReference type="InterPro" id="IPR050194">
    <property type="entry name" value="Glycosyltransferase_grp1"/>
</dbReference>
<organism evidence="2 3">
    <name type="scientific">Marivibrio halodurans</name>
    <dbReference type="NCBI Taxonomy" id="2039722"/>
    <lineage>
        <taxon>Bacteria</taxon>
        <taxon>Pseudomonadati</taxon>
        <taxon>Pseudomonadota</taxon>
        <taxon>Alphaproteobacteria</taxon>
        <taxon>Rhodospirillales</taxon>
        <taxon>Rhodospirillaceae</taxon>
        <taxon>Marivibrio</taxon>
    </lineage>
</organism>
<keyword evidence="3" id="KW-1185">Reference proteome</keyword>
<name>A0A8J7S302_9PROT</name>
<dbReference type="SUPFAM" id="SSF53756">
    <property type="entry name" value="UDP-Glycosyltransferase/glycogen phosphorylase"/>
    <property type="match status" value="1"/>
</dbReference>
<dbReference type="PANTHER" id="PTHR45947">
    <property type="entry name" value="SULFOQUINOVOSYL TRANSFERASE SQD2"/>
    <property type="match status" value="1"/>
</dbReference>
<gene>
    <name evidence="2" type="ORF">KAJ83_17885</name>
</gene>
<dbReference type="Proteomes" id="UP000672602">
    <property type="component" value="Unassembled WGS sequence"/>
</dbReference>
<dbReference type="GO" id="GO:0016757">
    <property type="term" value="F:glycosyltransferase activity"/>
    <property type="evidence" value="ECO:0007669"/>
    <property type="project" value="UniProtKB-ARBA"/>
</dbReference>
<dbReference type="Pfam" id="PF13692">
    <property type="entry name" value="Glyco_trans_1_4"/>
    <property type="match status" value="1"/>
</dbReference>
<dbReference type="PANTHER" id="PTHR45947:SF3">
    <property type="entry name" value="SULFOQUINOVOSYL TRANSFERASE SQD2"/>
    <property type="match status" value="1"/>
</dbReference>
<evidence type="ECO:0000313" key="2">
    <source>
        <dbReference type="EMBL" id="MBP5858895.1"/>
    </source>
</evidence>
<proteinExistence type="predicted"/>
<dbReference type="Pfam" id="PF13439">
    <property type="entry name" value="Glyco_transf_4"/>
    <property type="match status" value="1"/>
</dbReference>
<dbReference type="InterPro" id="IPR028098">
    <property type="entry name" value="Glyco_trans_4-like_N"/>
</dbReference>
<dbReference type="EMBL" id="JAGMWN010000012">
    <property type="protein sequence ID" value="MBP5858895.1"/>
    <property type="molecule type" value="Genomic_DNA"/>
</dbReference>
<sequence>MARLSDARQSERAIVDFGKGRPVAIISDAWYPQINGVVRTLQRMVDALNGFGHPTRVIGPDRFRTIPCPSYPEIRLAIDAWARLPKLLDETPDEAIHIATEGPLGQAARRYCLRRGRPFTTAFHTRFPEYVQARIRLPLSWTYGFMRRFHGAAQCTMVTTESMRRDLEGWGFRNLALWTRGVDTDLFHPREKGALNLPRPIFMNVGRVAVEKNIGKFLDLELPGSKVVVGDGPQIAELREAYPEVHFLGAREGEELADLYAAADVFVFPSRTDTFGLVLLEALASGVPVAAYPVNGPIDVIRDPAVGVLDEDLGAAARRALDCDPAACRRYALGYSWDASARQFLDNLSPILA</sequence>
<accession>A0A8J7S302</accession>
<dbReference type="CDD" id="cd03814">
    <property type="entry name" value="GT4-like"/>
    <property type="match status" value="1"/>
</dbReference>
<evidence type="ECO:0000259" key="1">
    <source>
        <dbReference type="Pfam" id="PF13439"/>
    </source>
</evidence>
<reference evidence="2" key="1">
    <citation type="submission" date="2021-04" db="EMBL/GenBank/DDBJ databases">
        <authorList>
            <person name="Zhang D.-C."/>
        </authorList>
    </citation>
    <scope>NUCLEOTIDE SEQUENCE</scope>
    <source>
        <strain evidence="2">CGMCC 1.15697</strain>
    </source>
</reference>
<dbReference type="AlphaFoldDB" id="A0A8J7S302"/>
<feature type="domain" description="Glycosyltransferase subfamily 4-like N-terminal" evidence="1">
    <location>
        <begin position="34"/>
        <end position="185"/>
    </location>
</feature>
<protein>
    <submittedName>
        <fullName evidence="2">Glycosyltransferase family 1 protein</fullName>
    </submittedName>
</protein>
<comment type="caution">
    <text evidence="2">The sequence shown here is derived from an EMBL/GenBank/DDBJ whole genome shotgun (WGS) entry which is preliminary data.</text>
</comment>
<evidence type="ECO:0000313" key="3">
    <source>
        <dbReference type="Proteomes" id="UP000672602"/>
    </source>
</evidence>